<dbReference type="Gene3D" id="3.40.50.300">
    <property type="entry name" value="P-loop containing nucleotide triphosphate hydrolases"/>
    <property type="match status" value="1"/>
</dbReference>
<dbReference type="PANTHER" id="PTHR42700">
    <property type="entry name" value="SULFATE ADENYLYLTRANSFERASE"/>
    <property type="match status" value="1"/>
</dbReference>
<dbReference type="GO" id="GO:0005737">
    <property type="term" value="C:cytoplasm"/>
    <property type="evidence" value="ECO:0007669"/>
    <property type="project" value="TreeGrafter"/>
</dbReference>
<dbReference type="SUPFAM" id="SSF52540">
    <property type="entry name" value="P-loop containing nucleoside triphosphate hydrolases"/>
    <property type="match status" value="1"/>
</dbReference>
<organism evidence="3 4">
    <name type="scientific">Butyrivibrio proteoclasticus</name>
    <dbReference type="NCBI Taxonomy" id="43305"/>
    <lineage>
        <taxon>Bacteria</taxon>
        <taxon>Bacillati</taxon>
        <taxon>Bacillota</taxon>
        <taxon>Clostridia</taxon>
        <taxon>Lachnospirales</taxon>
        <taxon>Lachnospiraceae</taxon>
        <taxon>Butyrivibrio</taxon>
    </lineage>
</organism>
<evidence type="ECO:0000313" key="4">
    <source>
        <dbReference type="Proteomes" id="UP000182624"/>
    </source>
</evidence>
<sequence>MKKPFLLYLIGTSGSGKTTIGTRLNEYFKTNDDRKVQFIDGDDIRARFGGMFGYTKEERMKCNQATRTVAEYLLENGISVILTGVVAYEEMRNQIRQQFGDKYIQCYVKCSLEECMRRDPKGYYKKFKEGHMSNLNGANDTYETPLQNEIVVDTEELSVEESMNHILNYLSKW</sequence>
<dbReference type="InterPro" id="IPR050512">
    <property type="entry name" value="Sulf_AdTrans/APS_kinase"/>
</dbReference>
<dbReference type="PANTHER" id="PTHR42700:SF1">
    <property type="entry name" value="SULFATE ADENYLYLTRANSFERASE"/>
    <property type="match status" value="1"/>
</dbReference>
<evidence type="ECO:0000256" key="1">
    <source>
        <dbReference type="ARBA" id="ARBA00022679"/>
    </source>
</evidence>
<dbReference type="InterPro" id="IPR027417">
    <property type="entry name" value="P-loop_NTPase"/>
</dbReference>
<protein>
    <submittedName>
        <fullName evidence="3">Adenylylsulfate kinase</fullName>
    </submittedName>
</protein>
<keyword evidence="1" id="KW-0808">Transferase</keyword>
<dbReference type="GO" id="GO:0010134">
    <property type="term" value="P:sulfate assimilation via adenylyl sulfate reduction"/>
    <property type="evidence" value="ECO:0007669"/>
    <property type="project" value="TreeGrafter"/>
</dbReference>
<dbReference type="OrthoDB" id="9804504at2"/>
<accession>A0A1I5VWU9</accession>
<dbReference type="Proteomes" id="UP000182624">
    <property type="component" value="Unassembled WGS sequence"/>
</dbReference>
<dbReference type="Pfam" id="PF01583">
    <property type="entry name" value="APS_kinase"/>
    <property type="match status" value="1"/>
</dbReference>
<evidence type="ECO:0000313" key="3">
    <source>
        <dbReference type="EMBL" id="SFQ11476.1"/>
    </source>
</evidence>
<feature type="domain" description="APS kinase" evidence="2">
    <location>
        <begin position="4"/>
        <end position="153"/>
    </location>
</feature>
<dbReference type="GO" id="GO:0019379">
    <property type="term" value="P:sulfate assimilation, phosphoadenylyl sulfate reduction by phosphoadenylyl-sulfate reductase (thioredoxin)"/>
    <property type="evidence" value="ECO:0007669"/>
    <property type="project" value="TreeGrafter"/>
</dbReference>
<dbReference type="GO" id="GO:0004781">
    <property type="term" value="F:sulfate adenylyltransferase (ATP) activity"/>
    <property type="evidence" value="ECO:0007669"/>
    <property type="project" value="TreeGrafter"/>
</dbReference>
<dbReference type="GO" id="GO:0016301">
    <property type="term" value="F:kinase activity"/>
    <property type="evidence" value="ECO:0007669"/>
    <property type="project" value="UniProtKB-KW"/>
</dbReference>
<reference evidence="4" key="1">
    <citation type="submission" date="2016-10" db="EMBL/GenBank/DDBJ databases">
        <authorList>
            <person name="Varghese N."/>
            <person name="Submissions S."/>
        </authorList>
    </citation>
    <scope>NUCLEOTIDE SEQUENCE [LARGE SCALE GENOMIC DNA]</scope>
    <source>
        <strain evidence="4">P18</strain>
    </source>
</reference>
<dbReference type="InterPro" id="IPR059117">
    <property type="entry name" value="APS_kinase_dom"/>
</dbReference>
<keyword evidence="4" id="KW-1185">Reference proteome</keyword>
<proteinExistence type="predicted"/>
<evidence type="ECO:0000259" key="2">
    <source>
        <dbReference type="Pfam" id="PF01583"/>
    </source>
</evidence>
<name>A0A1I5VWU9_9FIRM</name>
<keyword evidence="3" id="KW-0418">Kinase</keyword>
<dbReference type="RefSeq" id="WP_074889281.1">
    <property type="nucleotide sequence ID" value="NZ_FOXO01000019.1"/>
</dbReference>
<dbReference type="EMBL" id="FOXO01000019">
    <property type="protein sequence ID" value="SFQ11476.1"/>
    <property type="molecule type" value="Genomic_DNA"/>
</dbReference>
<gene>
    <name evidence="3" type="ORF">SAMN04487928_11939</name>
</gene>
<dbReference type="AlphaFoldDB" id="A0A1I5VWU9"/>